<reference evidence="2 3" key="1">
    <citation type="journal article" date="2016" name="Nat. Commun.">
        <title>Thousands of microbial genomes shed light on interconnected biogeochemical processes in an aquifer system.</title>
        <authorList>
            <person name="Anantharaman K."/>
            <person name="Brown C.T."/>
            <person name="Hug L.A."/>
            <person name="Sharon I."/>
            <person name="Castelle C.J."/>
            <person name="Probst A.J."/>
            <person name="Thomas B.C."/>
            <person name="Singh A."/>
            <person name="Wilkins M.J."/>
            <person name="Karaoz U."/>
            <person name="Brodie E.L."/>
            <person name="Williams K.H."/>
            <person name="Hubbard S.S."/>
            <person name="Banfield J.F."/>
        </authorList>
    </citation>
    <scope>NUCLEOTIDE SEQUENCE [LARGE SCALE GENOMIC DNA]</scope>
</reference>
<accession>A0A1F5FTK2</accession>
<proteinExistence type="predicted"/>
<sequence>MREKIRSFFKNESGMLLLSVTQIAIQVPFWLVWMNTVQSGNSAWMPTWIVIYVLSIMVFLPILVGIMSKENKLVAGVRFFTLNLFNFTVIASVVGYVVLMSNRFL</sequence>
<feature type="transmembrane region" description="Helical" evidence="1">
    <location>
        <begin position="79"/>
        <end position="99"/>
    </location>
</feature>
<protein>
    <submittedName>
        <fullName evidence="2">Uncharacterized protein</fullName>
    </submittedName>
</protein>
<evidence type="ECO:0000313" key="3">
    <source>
        <dbReference type="Proteomes" id="UP000179237"/>
    </source>
</evidence>
<gene>
    <name evidence="2" type="ORF">A2572_03695</name>
</gene>
<dbReference type="Proteomes" id="UP000179237">
    <property type="component" value="Unassembled WGS sequence"/>
</dbReference>
<evidence type="ECO:0000256" key="1">
    <source>
        <dbReference type="SAM" id="Phobius"/>
    </source>
</evidence>
<dbReference type="EMBL" id="MFAQ01000035">
    <property type="protein sequence ID" value="OGD82945.1"/>
    <property type="molecule type" value="Genomic_DNA"/>
</dbReference>
<keyword evidence="1" id="KW-0472">Membrane</keyword>
<evidence type="ECO:0000313" key="2">
    <source>
        <dbReference type="EMBL" id="OGD82945.1"/>
    </source>
</evidence>
<name>A0A1F5FTK2_9BACT</name>
<keyword evidence="1" id="KW-0812">Transmembrane</keyword>
<feature type="transmembrane region" description="Helical" evidence="1">
    <location>
        <begin position="12"/>
        <end position="33"/>
    </location>
</feature>
<organism evidence="2 3">
    <name type="scientific">Candidatus Collierbacteria bacterium RIFOXYD1_FULL_40_9</name>
    <dbReference type="NCBI Taxonomy" id="1817731"/>
    <lineage>
        <taxon>Bacteria</taxon>
        <taxon>Candidatus Collieribacteriota</taxon>
    </lineage>
</organism>
<dbReference type="AlphaFoldDB" id="A0A1F5FTK2"/>
<comment type="caution">
    <text evidence="2">The sequence shown here is derived from an EMBL/GenBank/DDBJ whole genome shotgun (WGS) entry which is preliminary data.</text>
</comment>
<feature type="transmembrane region" description="Helical" evidence="1">
    <location>
        <begin position="45"/>
        <end position="67"/>
    </location>
</feature>
<keyword evidence="1" id="KW-1133">Transmembrane helix</keyword>